<sequence length="82" mass="9346">MTAATPSAGQIQGKTTRRYKNKWRVKRPLQYSGYSPRPNTGRKFHFKFLKRPYMHIHAGKLAGVGDRFLHLISAGLPPPLSR</sequence>
<feature type="region of interest" description="Disordered" evidence="1">
    <location>
        <begin position="1"/>
        <end position="22"/>
    </location>
</feature>
<gene>
    <name evidence="2" type="ORF">BaRGS_00022181</name>
</gene>
<feature type="compositionally biased region" description="Polar residues" evidence="1">
    <location>
        <begin position="1"/>
        <end position="14"/>
    </location>
</feature>
<accession>A0ABD0KHP7</accession>
<protein>
    <submittedName>
        <fullName evidence="2">Uncharacterized protein</fullName>
    </submittedName>
</protein>
<dbReference type="EMBL" id="JACVVK020000177">
    <property type="protein sequence ID" value="KAK7486515.1"/>
    <property type="molecule type" value="Genomic_DNA"/>
</dbReference>
<evidence type="ECO:0000256" key="1">
    <source>
        <dbReference type="SAM" id="MobiDB-lite"/>
    </source>
</evidence>
<proteinExistence type="predicted"/>
<organism evidence="2 3">
    <name type="scientific">Batillaria attramentaria</name>
    <dbReference type="NCBI Taxonomy" id="370345"/>
    <lineage>
        <taxon>Eukaryota</taxon>
        <taxon>Metazoa</taxon>
        <taxon>Spiralia</taxon>
        <taxon>Lophotrochozoa</taxon>
        <taxon>Mollusca</taxon>
        <taxon>Gastropoda</taxon>
        <taxon>Caenogastropoda</taxon>
        <taxon>Sorbeoconcha</taxon>
        <taxon>Cerithioidea</taxon>
        <taxon>Batillariidae</taxon>
        <taxon>Batillaria</taxon>
    </lineage>
</organism>
<evidence type="ECO:0000313" key="2">
    <source>
        <dbReference type="EMBL" id="KAK7486515.1"/>
    </source>
</evidence>
<dbReference type="Proteomes" id="UP001519460">
    <property type="component" value="Unassembled WGS sequence"/>
</dbReference>
<name>A0ABD0KHP7_9CAEN</name>
<reference evidence="2 3" key="1">
    <citation type="journal article" date="2023" name="Sci. Data">
        <title>Genome assembly of the Korean intertidal mud-creeper Batillaria attramentaria.</title>
        <authorList>
            <person name="Patra A.K."/>
            <person name="Ho P.T."/>
            <person name="Jun S."/>
            <person name="Lee S.J."/>
            <person name="Kim Y."/>
            <person name="Won Y.J."/>
        </authorList>
    </citation>
    <scope>NUCLEOTIDE SEQUENCE [LARGE SCALE GENOMIC DNA]</scope>
    <source>
        <strain evidence="2">Wonlab-2016</strain>
    </source>
</reference>
<dbReference type="AlphaFoldDB" id="A0ABD0KHP7"/>
<evidence type="ECO:0000313" key="3">
    <source>
        <dbReference type="Proteomes" id="UP001519460"/>
    </source>
</evidence>
<keyword evidence="3" id="KW-1185">Reference proteome</keyword>
<comment type="caution">
    <text evidence="2">The sequence shown here is derived from an EMBL/GenBank/DDBJ whole genome shotgun (WGS) entry which is preliminary data.</text>
</comment>